<reference evidence="1 2" key="1">
    <citation type="journal article" date="2017" name="Genome Announc.">
        <title>Genome sequence of the saprophytic ascomycete Epicoccum nigrum ICMP 19927 strain isolated from New Zealand.</title>
        <authorList>
            <person name="Fokin M."/>
            <person name="Fleetwood D."/>
            <person name="Weir B.S."/>
            <person name="Villas-Boas S.G."/>
        </authorList>
    </citation>
    <scope>NUCLEOTIDE SEQUENCE [LARGE SCALE GENOMIC DNA]</scope>
    <source>
        <strain evidence="1 2">ICMP 19927</strain>
    </source>
</reference>
<dbReference type="EMBL" id="KZ107846">
    <property type="protein sequence ID" value="OSS48342.1"/>
    <property type="molecule type" value="Genomic_DNA"/>
</dbReference>
<gene>
    <name evidence="1" type="ORF">B5807_07656</name>
</gene>
<dbReference type="Proteomes" id="UP000193240">
    <property type="component" value="Unassembled WGS sequence"/>
</dbReference>
<protein>
    <submittedName>
        <fullName evidence="1">Uncharacterized protein</fullName>
    </submittedName>
</protein>
<evidence type="ECO:0000313" key="2">
    <source>
        <dbReference type="Proteomes" id="UP000193240"/>
    </source>
</evidence>
<sequence length="128" mass="15246">MAPRNDPFDLMHVREVRQLIEIYEINAPELLRLIARYEQLDADIDEFARLQHDRNLAFYNEATGRYYDVDHRRMSVYVRILRNKLAAVAGELMLVGMKYEDESEKKKEMMLEAEPKKKVMKGKVDFYS</sequence>
<accession>A0A1Y2LXF2</accession>
<name>A0A1Y2LXF2_EPING</name>
<dbReference type="InParanoid" id="A0A1Y2LXF2"/>
<keyword evidence="2" id="KW-1185">Reference proteome</keyword>
<proteinExistence type="predicted"/>
<evidence type="ECO:0000313" key="1">
    <source>
        <dbReference type="EMBL" id="OSS48342.1"/>
    </source>
</evidence>
<organism evidence="1 2">
    <name type="scientific">Epicoccum nigrum</name>
    <name type="common">Soil fungus</name>
    <name type="synonym">Epicoccum purpurascens</name>
    <dbReference type="NCBI Taxonomy" id="105696"/>
    <lineage>
        <taxon>Eukaryota</taxon>
        <taxon>Fungi</taxon>
        <taxon>Dikarya</taxon>
        <taxon>Ascomycota</taxon>
        <taxon>Pezizomycotina</taxon>
        <taxon>Dothideomycetes</taxon>
        <taxon>Pleosporomycetidae</taxon>
        <taxon>Pleosporales</taxon>
        <taxon>Pleosporineae</taxon>
        <taxon>Didymellaceae</taxon>
        <taxon>Epicoccum</taxon>
    </lineage>
</organism>
<dbReference type="AlphaFoldDB" id="A0A1Y2LXF2"/>